<protein>
    <submittedName>
        <fullName evidence="1">OsmC family protein</fullName>
    </submittedName>
</protein>
<dbReference type="SUPFAM" id="SSF82784">
    <property type="entry name" value="OsmC-like"/>
    <property type="match status" value="1"/>
</dbReference>
<comment type="caution">
    <text evidence="1">The sequence shown here is derived from an EMBL/GenBank/DDBJ whole genome shotgun (WGS) entry which is preliminary data.</text>
</comment>
<dbReference type="AlphaFoldDB" id="A0A931ASB5"/>
<dbReference type="InterPro" id="IPR036102">
    <property type="entry name" value="OsmC/Ohrsf"/>
</dbReference>
<dbReference type="Pfam" id="PF02566">
    <property type="entry name" value="OsmC"/>
    <property type="match status" value="1"/>
</dbReference>
<accession>A0A931ASB5</accession>
<evidence type="ECO:0000313" key="2">
    <source>
        <dbReference type="Proteomes" id="UP000621436"/>
    </source>
</evidence>
<sequence>MEISADWVGGLAFNSKGGSGHEVLMDASRDVGGDDKGPRPMELLLHGIAGCTGIDIVKTLEKMKADIDDFKISVDGKRADDYPQKFIEINIHFIIEGSGLTEKKVSRAVNLSLDKYCSASNSLSAKVTGTYEIISTE</sequence>
<dbReference type="RefSeq" id="WP_270455208.1">
    <property type="nucleotide sequence ID" value="NZ_JADPIE010000010.1"/>
</dbReference>
<name>A0A931ASB5_9FIRM</name>
<gene>
    <name evidence="1" type="ORF">I0Q91_13530</name>
</gene>
<reference evidence="1" key="1">
    <citation type="submission" date="2020-11" db="EMBL/GenBank/DDBJ databases">
        <title>Halonatronomonas betainensis gen. nov., sp. nov. a novel haloalkaliphilic representative of the family Halanaerobiacae capable of betaine degradation.</title>
        <authorList>
            <person name="Boltyanskaya Y."/>
            <person name="Kevbrin V."/>
            <person name="Detkova E."/>
            <person name="Grouzdev D.S."/>
            <person name="Koziaeva V."/>
            <person name="Zhilina T."/>
        </authorList>
    </citation>
    <scope>NUCLEOTIDE SEQUENCE</scope>
    <source>
        <strain evidence="1">Z-7014</strain>
    </source>
</reference>
<dbReference type="InterPro" id="IPR015946">
    <property type="entry name" value="KH_dom-like_a/b"/>
</dbReference>
<dbReference type="PANTHER" id="PTHR34352">
    <property type="entry name" value="PROTEIN YHFA"/>
    <property type="match status" value="1"/>
</dbReference>
<dbReference type="InterPro" id="IPR003718">
    <property type="entry name" value="OsmC/Ohr_fam"/>
</dbReference>
<dbReference type="Gene3D" id="3.30.300.20">
    <property type="match status" value="1"/>
</dbReference>
<dbReference type="PANTHER" id="PTHR34352:SF1">
    <property type="entry name" value="PROTEIN YHFA"/>
    <property type="match status" value="1"/>
</dbReference>
<proteinExistence type="predicted"/>
<keyword evidence="2" id="KW-1185">Reference proteome</keyword>
<dbReference type="Gene3D" id="2.20.25.10">
    <property type="match status" value="1"/>
</dbReference>
<evidence type="ECO:0000313" key="1">
    <source>
        <dbReference type="EMBL" id="MBF8438108.1"/>
    </source>
</evidence>
<organism evidence="1 2">
    <name type="scientific">Halonatronomonas betaini</name>
    <dbReference type="NCBI Taxonomy" id="2778430"/>
    <lineage>
        <taxon>Bacteria</taxon>
        <taxon>Bacillati</taxon>
        <taxon>Bacillota</taxon>
        <taxon>Clostridia</taxon>
        <taxon>Halanaerobiales</taxon>
        <taxon>Halarsenatibacteraceae</taxon>
        <taxon>Halonatronomonas</taxon>
    </lineage>
</organism>
<dbReference type="Proteomes" id="UP000621436">
    <property type="component" value="Unassembled WGS sequence"/>
</dbReference>
<dbReference type="EMBL" id="JADPIE010000010">
    <property type="protein sequence ID" value="MBF8438108.1"/>
    <property type="molecule type" value="Genomic_DNA"/>
</dbReference>